<gene>
    <name evidence="2" type="ORF">PV10_07461</name>
</gene>
<feature type="region of interest" description="Disordered" evidence="1">
    <location>
        <begin position="317"/>
        <end position="365"/>
    </location>
</feature>
<keyword evidence="3" id="KW-1185">Reference proteome</keyword>
<dbReference type="EMBL" id="KN847524">
    <property type="protein sequence ID" value="KIV90120.1"/>
    <property type="molecule type" value="Genomic_DNA"/>
</dbReference>
<dbReference type="Proteomes" id="UP000054302">
    <property type="component" value="Unassembled WGS sequence"/>
</dbReference>
<evidence type="ECO:0008006" key="4">
    <source>
        <dbReference type="Google" id="ProtNLM"/>
    </source>
</evidence>
<organism evidence="2 3">
    <name type="scientific">Exophiala mesophila</name>
    <name type="common">Black yeast-like fungus</name>
    <dbReference type="NCBI Taxonomy" id="212818"/>
    <lineage>
        <taxon>Eukaryota</taxon>
        <taxon>Fungi</taxon>
        <taxon>Dikarya</taxon>
        <taxon>Ascomycota</taxon>
        <taxon>Pezizomycotina</taxon>
        <taxon>Eurotiomycetes</taxon>
        <taxon>Chaetothyriomycetidae</taxon>
        <taxon>Chaetothyriales</taxon>
        <taxon>Herpotrichiellaceae</taxon>
        <taxon>Exophiala</taxon>
    </lineage>
</organism>
<dbReference type="InterPro" id="IPR021858">
    <property type="entry name" value="Fun_TF"/>
</dbReference>
<feature type="compositionally biased region" description="Low complexity" evidence="1">
    <location>
        <begin position="354"/>
        <end position="363"/>
    </location>
</feature>
<reference evidence="2 3" key="1">
    <citation type="submission" date="2015-01" db="EMBL/GenBank/DDBJ databases">
        <title>The Genome Sequence of Exophiala mesophila CBS40295.</title>
        <authorList>
            <consortium name="The Broad Institute Genomics Platform"/>
            <person name="Cuomo C."/>
            <person name="de Hoog S."/>
            <person name="Gorbushina A."/>
            <person name="Stielow B."/>
            <person name="Teixiera M."/>
            <person name="Abouelleil A."/>
            <person name="Chapman S.B."/>
            <person name="Priest M."/>
            <person name="Young S.K."/>
            <person name="Wortman J."/>
            <person name="Nusbaum C."/>
            <person name="Birren B."/>
        </authorList>
    </citation>
    <scope>NUCLEOTIDE SEQUENCE [LARGE SCALE GENOMIC DNA]</scope>
    <source>
        <strain evidence="2 3">CBS 40295</strain>
    </source>
</reference>
<dbReference type="AlphaFoldDB" id="A0A0D1WMA0"/>
<dbReference type="OrthoDB" id="4159781at2759"/>
<name>A0A0D1WMA0_EXOME</name>
<feature type="compositionally biased region" description="Basic and acidic residues" evidence="1">
    <location>
        <begin position="333"/>
        <end position="342"/>
    </location>
</feature>
<proteinExistence type="predicted"/>
<dbReference type="HOGENOM" id="CLU_490921_0_0_1"/>
<evidence type="ECO:0000313" key="3">
    <source>
        <dbReference type="Proteomes" id="UP000054302"/>
    </source>
</evidence>
<evidence type="ECO:0000256" key="1">
    <source>
        <dbReference type="SAM" id="MobiDB-lite"/>
    </source>
</evidence>
<dbReference type="VEuPathDB" id="FungiDB:PV10_07461"/>
<dbReference type="GeneID" id="27325306"/>
<accession>A0A0D1WMA0</accession>
<dbReference type="PANTHER" id="PTHR37540">
    <property type="entry name" value="TRANSCRIPTION FACTOR (ACR-2), PUTATIVE-RELATED-RELATED"/>
    <property type="match status" value="1"/>
</dbReference>
<dbReference type="Pfam" id="PF11951">
    <property type="entry name" value="Fungal_trans_2"/>
    <property type="match status" value="1"/>
</dbReference>
<evidence type="ECO:0000313" key="2">
    <source>
        <dbReference type="EMBL" id="KIV90120.1"/>
    </source>
</evidence>
<protein>
    <recommendedName>
        <fullName evidence="4">Transcription factor domain-containing protein</fullName>
    </recommendedName>
</protein>
<dbReference type="RefSeq" id="XP_016221694.1">
    <property type="nucleotide sequence ID" value="XM_016372362.1"/>
</dbReference>
<sequence>MPNYDYQFINYSHPSEQTSSENRRKVASYIGIHFRNRSKPLYRSTINSALDSDNQHHHHPYFNWTWRRYLQLSGRDHPVPAAQPPPQNINVNINTNFNSIAAAYAHTTAISHDRHGVRTDPFYSYPVDYVRPSIPRAVDYWIHIYGPTHLIRPNLLTPDQGRSILQLYFQYALHDPVLFEALVAVSQANLSVQSWENAISSVGAVAGAGRSTTRLDRDTLYHYGQTVQRLRGHLAKENGYQDDSVLLAIIALIAVNYLSNDMDSLEMHLKGVRRIVALRGGIDEVGWPLILKPYLISIESFWGYFSRNASTNINTTSQTYHENQDPSNPPILRVDDSLSQHDDDNDDDDDHTTHSPSPTPLSSKISLLPTGFSRLAVTHQLSPKIINLLYRIVLQQDHINAIFTAGSAGDVNGANLEEIEICMRLLGRDDLTLIERVCCMGVMIRLTDPGRLSGRVSAIYEEEVKRHAEGVLGWQMAFEEDEDLMQCFLWLAMCMAVTMVSPKGGGVVGGGREDGRFRLLMAVARWYHREGEGVEWDGVRRILDGFFTIDEWWDGWERVWRMAEDEIRRLDHDLQV</sequence>
<dbReference type="PANTHER" id="PTHR37540:SF5">
    <property type="entry name" value="TRANSCRIPTION FACTOR DOMAIN-CONTAINING PROTEIN"/>
    <property type="match status" value="1"/>
</dbReference>